<keyword evidence="2" id="KW-0812">Transmembrane</keyword>
<dbReference type="Gene3D" id="2.60.40.1820">
    <property type="match status" value="1"/>
</dbReference>
<sequence length="385" mass="41133">MAAHNTNEYAFKTPYSQSSYDNHPNPTATTAAPVDQHGTLTEHDDDYDEGRQKTELYSNTLNNTNNTADSDYPTRGPHTGSAPITQYADPGYGQGSAAYGRKGIWTPQERSAFSRRSAPVKIIRTLFCILLIGIIIALSAILLIITFARPPNVGIGAITANSTVPDLGATSLGFNVSVDITVSNPNDITATLTQLTATAYDSVSPKTPIGSGKVTDIKIGTHANTTFVLPFQIAYDSTKDPNRALITDLATKCGWLSGGSPGKLNFTFNVDAHLSVLSLAIPFSFSVSPDFTCPISASTLSKVLGSAGGSLDEILKALGVIGSRRSLEADDDDDDGDAVQGRDLLTAPTNVELGLRDIKFANMLAKWRERRTLQDSILHPLKSEL</sequence>
<dbReference type="Proteomes" id="UP001176517">
    <property type="component" value="Unassembled WGS sequence"/>
</dbReference>
<comment type="caution">
    <text evidence="3">The sequence shown here is derived from an EMBL/GenBank/DDBJ whole genome shotgun (WGS) entry which is preliminary data.</text>
</comment>
<keyword evidence="4" id="KW-1185">Reference proteome</keyword>
<name>A0AAN6JQY4_9BASI</name>
<reference evidence="3" key="1">
    <citation type="journal article" date="2023" name="PhytoFront">
        <title>Draft Genome Resources of Seven Strains of Tilletia horrida, Causal Agent of Kernel Smut of Rice.</title>
        <authorList>
            <person name="Khanal S."/>
            <person name="Antony Babu S."/>
            <person name="Zhou X.G."/>
        </authorList>
    </citation>
    <scope>NUCLEOTIDE SEQUENCE</scope>
    <source>
        <strain evidence="3">TX6</strain>
    </source>
</reference>
<feature type="compositionally biased region" description="Polar residues" evidence="1">
    <location>
        <begin position="1"/>
        <end position="30"/>
    </location>
</feature>
<dbReference type="AlphaFoldDB" id="A0AAN6JQY4"/>
<feature type="region of interest" description="Disordered" evidence="1">
    <location>
        <begin position="1"/>
        <end position="88"/>
    </location>
</feature>
<evidence type="ECO:0000256" key="2">
    <source>
        <dbReference type="SAM" id="Phobius"/>
    </source>
</evidence>
<dbReference type="SUPFAM" id="SSF117070">
    <property type="entry name" value="LEA14-like"/>
    <property type="match status" value="1"/>
</dbReference>
<proteinExistence type="predicted"/>
<dbReference type="EMBL" id="JAPDMZ010000102">
    <property type="protein sequence ID" value="KAK0549956.1"/>
    <property type="molecule type" value="Genomic_DNA"/>
</dbReference>
<feature type="transmembrane region" description="Helical" evidence="2">
    <location>
        <begin position="125"/>
        <end position="148"/>
    </location>
</feature>
<organism evidence="3 4">
    <name type="scientific">Tilletia horrida</name>
    <dbReference type="NCBI Taxonomy" id="155126"/>
    <lineage>
        <taxon>Eukaryota</taxon>
        <taxon>Fungi</taxon>
        <taxon>Dikarya</taxon>
        <taxon>Basidiomycota</taxon>
        <taxon>Ustilaginomycotina</taxon>
        <taxon>Exobasidiomycetes</taxon>
        <taxon>Tilletiales</taxon>
        <taxon>Tilletiaceae</taxon>
        <taxon>Tilletia</taxon>
    </lineage>
</organism>
<protein>
    <recommendedName>
        <fullName evidence="5">Late embryogenesis abundant protein LEA-2 subgroup domain-containing protein</fullName>
    </recommendedName>
</protein>
<evidence type="ECO:0000313" key="3">
    <source>
        <dbReference type="EMBL" id="KAK0549956.1"/>
    </source>
</evidence>
<accession>A0AAN6JQY4</accession>
<evidence type="ECO:0000256" key="1">
    <source>
        <dbReference type="SAM" id="MobiDB-lite"/>
    </source>
</evidence>
<keyword evidence="2" id="KW-1133">Transmembrane helix</keyword>
<gene>
    <name evidence="3" type="ORF">OC846_003872</name>
</gene>
<evidence type="ECO:0000313" key="4">
    <source>
        <dbReference type="Proteomes" id="UP001176517"/>
    </source>
</evidence>
<keyword evidence="2" id="KW-0472">Membrane</keyword>
<evidence type="ECO:0008006" key="5">
    <source>
        <dbReference type="Google" id="ProtNLM"/>
    </source>
</evidence>